<gene>
    <name evidence="4" type="ORF">SDC9_81125</name>
</gene>
<dbReference type="InterPro" id="IPR045864">
    <property type="entry name" value="aa-tRNA-synth_II/BPL/LPL"/>
</dbReference>
<comment type="caution">
    <text evidence="4">The sequence shown here is derived from an EMBL/GenBank/DDBJ whole genome shotgun (WGS) entry which is preliminary data.</text>
</comment>
<evidence type="ECO:0000256" key="2">
    <source>
        <dbReference type="ARBA" id="ARBA00022777"/>
    </source>
</evidence>
<proteinExistence type="predicted"/>
<dbReference type="SUPFAM" id="SSF53613">
    <property type="entry name" value="Ribokinase-like"/>
    <property type="match status" value="1"/>
</dbReference>
<evidence type="ECO:0000259" key="3">
    <source>
        <dbReference type="Pfam" id="PF00294"/>
    </source>
</evidence>
<dbReference type="InterPro" id="IPR029056">
    <property type="entry name" value="Ribokinase-like"/>
</dbReference>
<organism evidence="4">
    <name type="scientific">bioreactor metagenome</name>
    <dbReference type="NCBI Taxonomy" id="1076179"/>
    <lineage>
        <taxon>unclassified sequences</taxon>
        <taxon>metagenomes</taxon>
        <taxon>ecological metagenomes</taxon>
    </lineage>
</organism>
<dbReference type="Gene3D" id="3.40.1190.20">
    <property type="match status" value="1"/>
</dbReference>
<dbReference type="GO" id="GO:0016301">
    <property type="term" value="F:kinase activity"/>
    <property type="evidence" value="ECO:0007669"/>
    <property type="project" value="UniProtKB-KW"/>
</dbReference>
<evidence type="ECO:0000256" key="1">
    <source>
        <dbReference type="ARBA" id="ARBA00022679"/>
    </source>
</evidence>
<name>A0A644Z1V4_9ZZZZ</name>
<evidence type="ECO:0000313" key="4">
    <source>
        <dbReference type="EMBL" id="MPM34539.1"/>
    </source>
</evidence>
<dbReference type="EC" id="2.7.1.184" evidence="4"/>
<dbReference type="SUPFAM" id="SSF55681">
    <property type="entry name" value="Class II aaRS and biotin synthetases"/>
    <property type="match status" value="1"/>
</dbReference>
<protein>
    <submittedName>
        <fullName evidence="4">Sulfofructose kinase</fullName>
        <ecNumber evidence="4">2.7.1.184</ecNumber>
    </submittedName>
</protein>
<dbReference type="PANTHER" id="PTHR10584">
    <property type="entry name" value="SUGAR KINASE"/>
    <property type="match status" value="1"/>
</dbReference>
<accession>A0A644Z1V4</accession>
<dbReference type="EMBL" id="VSSQ01007005">
    <property type="protein sequence ID" value="MPM34539.1"/>
    <property type="molecule type" value="Genomic_DNA"/>
</dbReference>
<dbReference type="InterPro" id="IPR002173">
    <property type="entry name" value="Carboh/pur_kinase_PfkB_CS"/>
</dbReference>
<dbReference type="GO" id="GO:0061594">
    <property type="term" value="F:6-deoxy-6-sulfofructose kinase activity"/>
    <property type="evidence" value="ECO:0007669"/>
    <property type="project" value="UniProtKB-EC"/>
</dbReference>
<dbReference type="GO" id="GO:0005524">
    <property type="term" value="F:ATP binding"/>
    <property type="evidence" value="ECO:0007669"/>
    <property type="project" value="InterPro"/>
</dbReference>
<feature type="domain" description="Carbohydrate kinase PfkB" evidence="3">
    <location>
        <begin position="53"/>
        <end position="117"/>
    </location>
</feature>
<keyword evidence="1 4" id="KW-0808">Transferase</keyword>
<sequence length="127" mass="13810">MKKLTSVQIRQMWLDFFKSKGHKVEPGASLIPHNDPTLLWINSGVAALKKYFDGSEMKIVPSYNVEVVDTTGAGDTFCGGLAAALVRGDNLEDAIKFANKAAAISITKLGAQSGMPTLEEFNNFKFK</sequence>
<reference evidence="4" key="1">
    <citation type="submission" date="2019-08" db="EMBL/GenBank/DDBJ databases">
        <authorList>
            <person name="Kucharzyk K."/>
            <person name="Murdoch R.W."/>
            <person name="Higgins S."/>
            <person name="Loffler F."/>
        </authorList>
    </citation>
    <scope>NUCLEOTIDE SEQUENCE</scope>
</reference>
<dbReference type="PROSITE" id="PS00584">
    <property type="entry name" value="PFKB_KINASES_2"/>
    <property type="match status" value="1"/>
</dbReference>
<dbReference type="GO" id="GO:0004813">
    <property type="term" value="F:alanine-tRNA ligase activity"/>
    <property type="evidence" value="ECO:0007669"/>
    <property type="project" value="InterPro"/>
</dbReference>
<dbReference type="InterPro" id="IPR011611">
    <property type="entry name" value="PfkB_dom"/>
</dbReference>
<dbReference type="PANTHER" id="PTHR10584:SF166">
    <property type="entry name" value="RIBOKINASE"/>
    <property type="match status" value="1"/>
</dbReference>
<keyword evidence="2 4" id="KW-0418">Kinase</keyword>
<dbReference type="GO" id="GO:0006419">
    <property type="term" value="P:alanyl-tRNA aminoacylation"/>
    <property type="evidence" value="ECO:0007669"/>
    <property type="project" value="InterPro"/>
</dbReference>
<dbReference type="Pfam" id="PF00294">
    <property type="entry name" value="PfkB"/>
    <property type="match status" value="1"/>
</dbReference>
<dbReference type="AlphaFoldDB" id="A0A644Z1V4"/>